<dbReference type="InterPro" id="IPR056884">
    <property type="entry name" value="NPHP3-like_N"/>
</dbReference>
<proteinExistence type="predicted"/>
<name>A0A9P5WZ07_9AGAR</name>
<feature type="domain" description="Nephrocystin 3-like N-terminal" evidence="2">
    <location>
        <begin position="81"/>
        <end position="216"/>
    </location>
</feature>
<dbReference type="OrthoDB" id="5106486at2759"/>
<keyword evidence="4" id="KW-1185">Reference proteome</keyword>
<organism evidence="3 4">
    <name type="scientific">Macrolepiota fuliginosa MF-IS2</name>
    <dbReference type="NCBI Taxonomy" id="1400762"/>
    <lineage>
        <taxon>Eukaryota</taxon>
        <taxon>Fungi</taxon>
        <taxon>Dikarya</taxon>
        <taxon>Basidiomycota</taxon>
        <taxon>Agaricomycotina</taxon>
        <taxon>Agaricomycetes</taxon>
        <taxon>Agaricomycetidae</taxon>
        <taxon>Agaricales</taxon>
        <taxon>Agaricineae</taxon>
        <taxon>Agaricaceae</taxon>
        <taxon>Macrolepiota</taxon>
    </lineage>
</organism>
<dbReference type="EMBL" id="MU152608">
    <property type="protein sequence ID" value="KAF9440345.1"/>
    <property type="molecule type" value="Genomic_DNA"/>
</dbReference>
<dbReference type="PANTHER" id="PTHR10039:SF14">
    <property type="entry name" value="NACHT DOMAIN-CONTAINING PROTEIN"/>
    <property type="match status" value="1"/>
</dbReference>
<keyword evidence="1" id="KW-0677">Repeat</keyword>
<dbReference type="Proteomes" id="UP000807342">
    <property type="component" value="Unassembled WGS sequence"/>
</dbReference>
<sequence length="631" mass="69944">MALLAGAHNFVIHNGQFIEQQGNSVQNAGIDILREASNPDAAYDSSARDPPPKCFPGTREQFVKDIVDWAVPAVGADEPLPLFWMKGPAGVGKSAVAQTCVEKLKDIGRLGAAFFFAVKTRDKAEQFFPTIIYQLSSEFPDYRDLVDHRIRHDRTILNKSMATQFRVLLVEPLQKLAAMGKGIRKRTAIFIDGLDECEDLRAQCEIINIIATAARDKVTPFCWAFFTRPEPHIEGTFATDHIAQVIYTSLLPISHDADGDVELYLRGGFANILRHRNISLKSQWPSDDDIRTLVRAAKGLFIYVATALRVVAQPGSLLEESLHAILATIPNPSFGPTVLGSPPSPFAELDAFYMLIMQRIPPKILPTVLLFLSILYSPSSGIHATGRSVTFLSNFLGLSQLGFMAMCNQLSAVVHFQDQIGSPPTHATDTSRPSQYVNPGVVRELWNFIGGQLGGSVSFHHKSFHDFLIDSTRSGPFSISCPAIDSAFFMRCIELHLRYQDSYCFQGSELILAPGIPDSASSLSYPDTNESINYIIKLVQQYHHIDFRKHLHVHATLCLPNSELFPLRVRGYRGMAKYISSIRLFQSRALRSPFPEVSKAGVMQACGPDSVSLFARSPPLQSRDQFTSGLY</sequence>
<dbReference type="SUPFAM" id="SSF52540">
    <property type="entry name" value="P-loop containing nucleoside triphosphate hydrolases"/>
    <property type="match status" value="1"/>
</dbReference>
<dbReference type="Pfam" id="PF24883">
    <property type="entry name" value="NPHP3_N"/>
    <property type="match status" value="1"/>
</dbReference>
<dbReference type="InterPro" id="IPR027417">
    <property type="entry name" value="P-loop_NTPase"/>
</dbReference>
<accession>A0A9P5WZ07</accession>
<dbReference type="PANTHER" id="PTHR10039">
    <property type="entry name" value="AMELOGENIN"/>
    <property type="match status" value="1"/>
</dbReference>
<evidence type="ECO:0000259" key="2">
    <source>
        <dbReference type="Pfam" id="PF24883"/>
    </source>
</evidence>
<evidence type="ECO:0000313" key="4">
    <source>
        <dbReference type="Proteomes" id="UP000807342"/>
    </source>
</evidence>
<dbReference type="Gene3D" id="3.40.50.300">
    <property type="entry name" value="P-loop containing nucleotide triphosphate hydrolases"/>
    <property type="match status" value="1"/>
</dbReference>
<feature type="non-terminal residue" evidence="3">
    <location>
        <position position="631"/>
    </location>
</feature>
<protein>
    <recommendedName>
        <fullName evidence="2">Nephrocystin 3-like N-terminal domain-containing protein</fullName>
    </recommendedName>
</protein>
<evidence type="ECO:0000313" key="3">
    <source>
        <dbReference type="EMBL" id="KAF9440345.1"/>
    </source>
</evidence>
<evidence type="ECO:0000256" key="1">
    <source>
        <dbReference type="ARBA" id="ARBA00022737"/>
    </source>
</evidence>
<comment type="caution">
    <text evidence="3">The sequence shown here is derived from an EMBL/GenBank/DDBJ whole genome shotgun (WGS) entry which is preliminary data.</text>
</comment>
<dbReference type="AlphaFoldDB" id="A0A9P5WZ07"/>
<reference evidence="3" key="1">
    <citation type="submission" date="2020-11" db="EMBL/GenBank/DDBJ databases">
        <authorList>
            <consortium name="DOE Joint Genome Institute"/>
            <person name="Ahrendt S."/>
            <person name="Riley R."/>
            <person name="Andreopoulos W."/>
            <person name="Labutti K."/>
            <person name="Pangilinan J."/>
            <person name="Ruiz-Duenas F.J."/>
            <person name="Barrasa J.M."/>
            <person name="Sanchez-Garcia M."/>
            <person name="Camarero S."/>
            <person name="Miyauchi S."/>
            <person name="Serrano A."/>
            <person name="Linde D."/>
            <person name="Babiker R."/>
            <person name="Drula E."/>
            <person name="Ayuso-Fernandez I."/>
            <person name="Pacheco R."/>
            <person name="Padilla G."/>
            <person name="Ferreira P."/>
            <person name="Barriuso J."/>
            <person name="Kellner H."/>
            <person name="Castanera R."/>
            <person name="Alfaro M."/>
            <person name="Ramirez L."/>
            <person name="Pisabarro A.G."/>
            <person name="Kuo A."/>
            <person name="Tritt A."/>
            <person name="Lipzen A."/>
            <person name="He G."/>
            <person name="Yan M."/>
            <person name="Ng V."/>
            <person name="Cullen D."/>
            <person name="Martin F."/>
            <person name="Rosso M.-N."/>
            <person name="Henrissat B."/>
            <person name="Hibbett D."/>
            <person name="Martinez A.T."/>
            <person name="Grigoriev I.V."/>
        </authorList>
    </citation>
    <scope>NUCLEOTIDE SEQUENCE</scope>
    <source>
        <strain evidence="3">MF-IS2</strain>
    </source>
</reference>
<gene>
    <name evidence="3" type="ORF">P691DRAFT_715657</name>
</gene>